<accession>A0A5A8F8S8</accession>
<dbReference type="Gene3D" id="3.20.20.60">
    <property type="entry name" value="Phosphoenolpyruvate-binding domains"/>
    <property type="match status" value="1"/>
</dbReference>
<comment type="subcellular location">
    <subcellularLocation>
        <location evidence="7">Cytoplasm</location>
    </subcellularLocation>
</comment>
<evidence type="ECO:0000256" key="4">
    <source>
        <dbReference type="ARBA" id="ARBA00022655"/>
    </source>
</evidence>
<keyword evidence="5 7" id="KW-0808">Transferase</keyword>
<dbReference type="PANTHER" id="PTHR20881:SF0">
    <property type="entry name" value="3-METHYL-2-OXOBUTANOATE HYDROXYMETHYLTRANSFERASE"/>
    <property type="match status" value="1"/>
</dbReference>
<dbReference type="GO" id="GO:0008168">
    <property type="term" value="F:methyltransferase activity"/>
    <property type="evidence" value="ECO:0007669"/>
    <property type="project" value="UniProtKB-KW"/>
</dbReference>
<dbReference type="InterPro" id="IPR040442">
    <property type="entry name" value="Pyrv_kinase-like_dom_sf"/>
</dbReference>
<proteinExistence type="inferred from homology"/>
<comment type="cofactor">
    <cofactor evidence="7 10">
        <name>Mg(2+)</name>
        <dbReference type="ChEBI" id="CHEBI:18420"/>
    </cofactor>
    <text evidence="7 10">Binds 1 Mg(2+) ion per subunit.</text>
</comment>
<keyword evidence="11" id="KW-0489">Methyltransferase</keyword>
<keyword evidence="7 10" id="KW-0460">Magnesium</keyword>
<comment type="subunit">
    <text evidence="3 7">Homodecamer; pentamer of dimers.</text>
</comment>
<evidence type="ECO:0000256" key="1">
    <source>
        <dbReference type="ARBA" id="ARBA00005033"/>
    </source>
</evidence>
<dbReference type="InterPro" id="IPR015813">
    <property type="entry name" value="Pyrv/PenolPyrv_kinase-like_dom"/>
</dbReference>
<dbReference type="HAMAP" id="MF_00156">
    <property type="entry name" value="PanB"/>
    <property type="match status" value="1"/>
</dbReference>
<gene>
    <name evidence="7 11" type="primary">panB</name>
    <name evidence="11" type="ORF">FHQ18_01730</name>
</gene>
<evidence type="ECO:0000256" key="2">
    <source>
        <dbReference type="ARBA" id="ARBA00008676"/>
    </source>
</evidence>
<keyword evidence="7 10" id="KW-0479">Metal-binding</keyword>
<name>A0A5A8F8S8_9BACT</name>
<comment type="pathway">
    <text evidence="1 7">Cofactor biosynthesis; (R)-pantothenate biosynthesis; (R)-pantoate from 3-methyl-2-oxobutanoate: step 1/2.</text>
</comment>
<dbReference type="EC" id="2.1.2.11" evidence="7"/>
<dbReference type="AlphaFoldDB" id="A0A5A8F8S8"/>
<evidence type="ECO:0000256" key="9">
    <source>
        <dbReference type="PIRSR" id="PIRSR000388-2"/>
    </source>
</evidence>
<dbReference type="UniPathway" id="UPA00028">
    <property type="reaction ID" value="UER00003"/>
</dbReference>
<protein>
    <recommendedName>
        <fullName evidence="7">3-methyl-2-oxobutanoate hydroxymethyltransferase</fullName>
        <ecNumber evidence="7">2.1.2.11</ecNumber>
    </recommendedName>
    <alternativeName>
        <fullName evidence="7">Ketopantoate hydroxymethyltransferase</fullName>
        <shortName evidence="7">KPHMT</shortName>
    </alternativeName>
</protein>
<dbReference type="SUPFAM" id="SSF51621">
    <property type="entry name" value="Phosphoenolpyruvate/pyruvate domain"/>
    <property type="match status" value="1"/>
</dbReference>
<feature type="binding site" evidence="7 10">
    <location>
        <position position="122"/>
    </location>
    <ligand>
        <name>Mg(2+)</name>
        <dbReference type="ChEBI" id="CHEBI:18420"/>
    </ligand>
</feature>
<evidence type="ECO:0000313" key="11">
    <source>
        <dbReference type="EMBL" id="KAA0259196.1"/>
    </source>
</evidence>
<evidence type="ECO:0000313" key="12">
    <source>
        <dbReference type="Proteomes" id="UP000322876"/>
    </source>
</evidence>
<evidence type="ECO:0000256" key="5">
    <source>
        <dbReference type="ARBA" id="ARBA00022679"/>
    </source>
</evidence>
<reference evidence="11 12" key="1">
    <citation type="submission" date="2019-06" db="EMBL/GenBank/DDBJ databases">
        <title>Genomic insights into carbon and energy metabolism of Deferribacter autotrophicus revealed new metabolic traits in the phylum Deferribacteres.</title>
        <authorList>
            <person name="Slobodkin A.I."/>
            <person name="Slobodkina G.B."/>
            <person name="Allioux M."/>
            <person name="Alain K."/>
            <person name="Jebbar M."/>
            <person name="Shadrin V."/>
            <person name="Kublanov I.V."/>
            <person name="Toshchakov S.V."/>
            <person name="Bonch-Osmolovskaya E.A."/>
        </authorList>
    </citation>
    <scope>NUCLEOTIDE SEQUENCE [LARGE SCALE GENOMIC DNA]</scope>
    <source>
        <strain evidence="11 12">SL50</strain>
    </source>
</reference>
<dbReference type="GO" id="GO:0032259">
    <property type="term" value="P:methylation"/>
    <property type="evidence" value="ECO:0007669"/>
    <property type="project" value="UniProtKB-KW"/>
</dbReference>
<keyword evidence="7" id="KW-0963">Cytoplasm</keyword>
<dbReference type="Proteomes" id="UP000322876">
    <property type="component" value="Unassembled WGS sequence"/>
</dbReference>
<dbReference type="GO" id="GO:0000287">
    <property type="term" value="F:magnesium ion binding"/>
    <property type="evidence" value="ECO:0007669"/>
    <property type="project" value="TreeGrafter"/>
</dbReference>
<evidence type="ECO:0000256" key="10">
    <source>
        <dbReference type="PIRSR" id="PIRSR000388-3"/>
    </source>
</evidence>
<dbReference type="GO" id="GO:0015940">
    <property type="term" value="P:pantothenate biosynthetic process"/>
    <property type="evidence" value="ECO:0007669"/>
    <property type="project" value="UniProtKB-UniRule"/>
</dbReference>
<feature type="binding site" evidence="7 10">
    <location>
        <position position="51"/>
    </location>
    <ligand>
        <name>Mg(2+)</name>
        <dbReference type="ChEBI" id="CHEBI:18420"/>
    </ligand>
</feature>
<dbReference type="NCBIfam" id="TIGR00222">
    <property type="entry name" value="panB"/>
    <property type="match status" value="1"/>
</dbReference>
<feature type="active site" description="Proton acceptor" evidence="7 8">
    <location>
        <position position="187"/>
    </location>
</feature>
<comment type="similarity">
    <text evidence="2 7">Belongs to the PanB family.</text>
</comment>
<dbReference type="GO" id="GO:0003864">
    <property type="term" value="F:3-methyl-2-oxobutanoate hydroxymethyltransferase activity"/>
    <property type="evidence" value="ECO:0007669"/>
    <property type="project" value="UniProtKB-UniRule"/>
</dbReference>
<comment type="caution">
    <text evidence="11">The sequence shown here is derived from an EMBL/GenBank/DDBJ whole genome shotgun (WGS) entry which is preliminary data.</text>
</comment>
<feature type="binding site" evidence="7 10">
    <location>
        <position position="90"/>
    </location>
    <ligand>
        <name>Mg(2+)</name>
        <dbReference type="ChEBI" id="CHEBI:18420"/>
    </ligand>
</feature>
<dbReference type="CDD" id="cd06557">
    <property type="entry name" value="KPHMT-like"/>
    <property type="match status" value="1"/>
</dbReference>
<evidence type="ECO:0000256" key="8">
    <source>
        <dbReference type="PIRSR" id="PIRSR000388-1"/>
    </source>
</evidence>
<feature type="binding site" evidence="7 9">
    <location>
        <position position="120"/>
    </location>
    <ligand>
        <name>3-methyl-2-oxobutanoate</name>
        <dbReference type="ChEBI" id="CHEBI:11851"/>
    </ligand>
</feature>
<dbReference type="PIRSF" id="PIRSF000388">
    <property type="entry name" value="Pantoate_hydroxy_MeTrfase"/>
    <property type="match status" value="1"/>
</dbReference>
<dbReference type="PANTHER" id="PTHR20881">
    <property type="entry name" value="3-METHYL-2-OXOBUTANOATE HYDROXYMETHYLTRANSFERASE"/>
    <property type="match status" value="1"/>
</dbReference>
<dbReference type="NCBIfam" id="NF001452">
    <property type="entry name" value="PRK00311.1"/>
    <property type="match status" value="1"/>
</dbReference>
<sequence length="270" mass="29682">MSKYKEIKKITVSHLKKMKQDGEKIACLTAYDYTSAKLVDSIGVDLVLVGDSLGMVINGYENTLRVSLDEIIYHTKAVKRGLKRAFLVADMPFGTYHVSDEETLNNCVRVIKESGAEALKLEGGKEIAPLIKKITQAGINVVGHIGLMPQFVHAMGGYKIQGRDGGEKLLEDAKALEEAGVFSIVLEGVVVDVAKKITESVNVPTIGIGSGKYCDGQILVFHDVFGMFDDFVPKFVKRYADVKRVIVEGGTKYVNDVKNSEFPDDEHSFF</sequence>
<evidence type="ECO:0000256" key="6">
    <source>
        <dbReference type="ARBA" id="ARBA00056497"/>
    </source>
</evidence>
<comment type="function">
    <text evidence="6 7">Catalyzes the reversible reaction in which hydroxymethyl group from 5,10-methylenetetrahydrofolate is transferred onto alpha-ketoisovalerate to form ketopantoate.</text>
</comment>
<keyword evidence="4 7" id="KW-0566">Pantothenate biosynthesis</keyword>
<dbReference type="EMBL" id="VFJB01000002">
    <property type="protein sequence ID" value="KAA0259196.1"/>
    <property type="molecule type" value="Genomic_DNA"/>
</dbReference>
<feature type="binding site" evidence="7 9">
    <location>
        <position position="90"/>
    </location>
    <ligand>
        <name>3-methyl-2-oxobutanoate</name>
        <dbReference type="ChEBI" id="CHEBI:11851"/>
    </ligand>
</feature>
<dbReference type="RefSeq" id="WP_149265451.1">
    <property type="nucleotide sequence ID" value="NZ_VFJB01000002.1"/>
</dbReference>
<dbReference type="OrthoDB" id="9781789at2"/>
<comment type="catalytic activity">
    <reaction evidence="7">
        <text>(6R)-5,10-methylene-5,6,7,8-tetrahydrofolate + 3-methyl-2-oxobutanoate + H2O = 2-dehydropantoate + (6S)-5,6,7,8-tetrahydrofolate</text>
        <dbReference type="Rhea" id="RHEA:11824"/>
        <dbReference type="ChEBI" id="CHEBI:11561"/>
        <dbReference type="ChEBI" id="CHEBI:11851"/>
        <dbReference type="ChEBI" id="CHEBI:15377"/>
        <dbReference type="ChEBI" id="CHEBI:15636"/>
        <dbReference type="ChEBI" id="CHEBI:57453"/>
        <dbReference type="EC" id="2.1.2.11"/>
    </reaction>
</comment>
<dbReference type="GO" id="GO:0005737">
    <property type="term" value="C:cytoplasm"/>
    <property type="evidence" value="ECO:0007669"/>
    <property type="project" value="UniProtKB-SubCell"/>
</dbReference>
<evidence type="ECO:0000256" key="7">
    <source>
        <dbReference type="HAMAP-Rule" id="MF_00156"/>
    </source>
</evidence>
<dbReference type="Pfam" id="PF02548">
    <property type="entry name" value="Pantoate_transf"/>
    <property type="match status" value="1"/>
</dbReference>
<feature type="binding site" evidence="7 9">
    <location>
        <begin position="51"/>
        <end position="52"/>
    </location>
    <ligand>
        <name>3-methyl-2-oxobutanoate</name>
        <dbReference type="ChEBI" id="CHEBI:11851"/>
    </ligand>
</feature>
<dbReference type="InterPro" id="IPR003700">
    <property type="entry name" value="Pantoate_hydroxy_MeTrfase"/>
</dbReference>
<dbReference type="FunFam" id="3.20.20.60:FF:000003">
    <property type="entry name" value="3-methyl-2-oxobutanoate hydroxymethyltransferase"/>
    <property type="match status" value="1"/>
</dbReference>
<evidence type="ECO:0000256" key="3">
    <source>
        <dbReference type="ARBA" id="ARBA00011424"/>
    </source>
</evidence>
<keyword evidence="12" id="KW-1185">Reference proteome</keyword>
<organism evidence="11 12">
    <name type="scientific">Deferribacter autotrophicus</name>
    <dbReference type="NCBI Taxonomy" id="500465"/>
    <lineage>
        <taxon>Bacteria</taxon>
        <taxon>Pseudomonadati</taxon>
        <taxon>Deferribacterota</taxon>
        <taxon>Deferribacteres</taxon>
        <taxon>Deferribacterales</taxon>
        <taxon>Deferribacteraceae</taxon>
        <taxon>Deferribacter</taxon>
    </lineage>
</organism>